<gene>
    <name evidence="2" type="ORF">O181_081923</name>
</gene>
<proteinExistence type="predicted"/>
<dbReference type="EMBL" id="AVOT02046929">
    <property type="protein sequence ID" value="MBW0542208.1"/>
    <property type="molecule type" value="Genomic_DNA"/>
</dbReference>
<dbReference type="AlphaFoldDB" id="A0A9Q3FLI2"/>
<keyword evidence="1" id="KW-0812">Transmembrane</keyword>
<organism evidence="2 3">
    <name type="scientific">Austropuccinia psidii MF-1</name>
    <dbReference type="NCBI Taxonomy" id="1389203"/>
    <lineage>
        <taxon>Eukaryota</taxon>
        <taxon>Fungi</taxon>
        <taxon>Dikarya</taxon>
        <taxon>Basidiomycota</taxon>
        <taxon>Pucciniomycotina</taxon>
        <taxon>Pucciniomycetes</taxon>
        <taxon>Pucciniales</taxon>
        <taxon>Sphaerophragmiaceae</taxon>
        <taxon>Austropuccinia</taxon>
    </lineage>
</organism>
<dbReference type="Proteomes" id="UP000765509">
    <property type="component" value="Unassembled WGS sequence"/>
</dbReference>
<keyword evidence="1" id="KW-0472">Membrane</keyword>
<feature type="transmembrane region" description="Helical" evidence="1">
    <location>
        <begin position="59"/>
        <end position="79"/>
    </location>
</feature>
<keyword evidence="3" id="KW-1185">Reference proteome</keyword>
<reference evidence="2" key="1">
    <citation type="submission" date="2021-03" db="EMBL/GenBank/DDBJ databases">
        <title>Draft genome sequence of rust myrtle Austropuccinia psidii MF-1, a brazilian biotype.</title>
        <authorList>
            <person name="Quecine M.C."/>
            <person name="Pachon D.M.R."/>
            <person name="Bonatelli M.L."/>
            <person name="Correr F.H."/>
            <person name="Franceschini L.M."/>
            <person name="Leite T.F."/>
            <person name="Margarido G.R.A."/>
            <person name="Almeida C.A."/>
            <person name="Ferrarezi J.A."/>
            <person name="Labate C.A."/>
        </authorList>
    </citation>
    <scope>NUCLEOTIDE SEQUENCE</scope>
    <source>
        <strain evidence="2">MF-1</strain>
    </source>
</reference>
<evidence type="ECO:0000313" key="2">
    <source>
        <dbReference type="EMBL" id="MBW0542208.1"/>
    </source>
</evidence>
<comment type="caution">
    <text evidence="2">The sequence shown here is derived from an EMBL/GenBank/DDBJ whole genome shotgun (WGS) entry which is preliminary data.</text>
</comment>
<keyword evidence="1" id="KW-1133">Transmembrane helix</keyword>
<protein>
    <submittedName>
        <fullName evidence="2">Uncharacterized protein</fullName>
    </submittedName>
</protein>
<sequence length="88" mass="9474">MVPIASTLKELDDATDRLMLIDANEVNSERLPTTECVAPESINASPSSRVDTTPIPTTLGRWCLALVLASFAFALIGQLGDQWTTSPQ</sequence>
<accession>A0A9Q3FLI2</accession>
<evidence type="ECO:0000313" key="3">
    <source>
        <dbReference type="Proteomes" id="UP000765509"/>
    </source>
</evidence>
<evidence type="ECO:0000256" key="1">
    <source>
        <dbReference type="SAM" id="Phobius"/>
    </source>
</evidence>
<name>A0A9Q3FLI2_9BASI</name>